<feature type="domain" description="Transglutaminase-like" evidence="1">
    <location>
        <begin position="94"/>
        <end position="154"/>
    </location>
</feature>
<comment type="caution">
    <text evidence="2">The sequence shown here is derived from an EMBL/GenBank/DDBJ whole genome shotgun (WGS) entry which is preliminary data.</text>
</comment>
<dbReference type="Pfam" id="PF01841">
    <property type="entry name" value="Transglut_core"/>
    <property type="match status" value="1"/>
</dbReference>
<reference evidence="3" key="1">
    <citation type="journal article" date="2019" name="Int. J. Syst. Evol. Microbiol.">
        <title>The Global Catalogue of Microorganisms (GCM) 10K type strain sequencing project: providing services to taxonomists for standard genome sequencing and annotation.</title>
        <authorList>
            <consortium name="The Broad Institute Genomics Platform"/>
            <consortium name="The Broad Institute Genome Sequencing Center for Infectious Disease"/>
            <person name="Wu L."/>
            <person name="Ma J."/>
        </authorList>
    </citation>
    <scope>NUCLEOTIDE SEQUENCE [LARGE SCALE GENOMIC DNA]</scope>
    <source>
        <strain evidence="3">JCM 17130</strain>
    </source>
</reference>
<evidence type="ECO:0000313" key="2">
    <source>
        <dbReference type="EMBL" id="MFD1718665.1"/>
    </source>
</evidence>
<accession>A0ABW4L5C5</accession>
<dbReference type="Proteomes" id="UP001597277">
    <property type="component" value="Unassembled WGS sequence"/>
</dbReference>
<evidence type="ECO:0000313" key="3">
    <source>
        <dbReference type="Proteomes" id="UP001597277"/>
    </source>
</evidence>
<dbReference type="InterPro" id="IPR002931">
    <property type="entry name" value="Transglutaminase-like"/>
</dbReference>
<dbReference type="Gene3D" id="3.10.620.30">
    <property type="match status" value="1"/>
</dbReference>
<proteinExistence type="predicted"/>
<sequence length="294" mass="33684">MITATDLLRYYAEPGPMTRLPDSRLLDALPTDAAELCRVSSGVIVHEMHARRYGVDDAEDRLEELENRRAADLVALIDRRDPQHRPLAMRRAPRRRVIGNCRQLTVLTCALLRHAGIPARARVGFASYFDDRWEDHWIVERWDASARRWVRSDPQLDENHRALLGYVFDPLDLPQGTFLTGAEAWLRCRRGEEDPAMFGIFQFRGWDLIAGNVLRDLAALHKVEVMPWDVWGVMREAPDEELIDAVAVAVVADGVDEMSRLYRRDGVRVPPVVRSLRFLRDVDLQLSTRELAGD</sequence>
<dbReference type="RefSeq" id="WP_388007398.1">
    <property type="nucleotide sequence ID" value="NZ_JBHUEE010000006.1"/>
</dbReference>
<evidence type="ECO:0000259" key="1">
    <source>
        <dbReference type="Pfam" id="PF01841"/>
    </source>
</evidence>
<gene>
    <name evidence="2" type="ORF">ACFSE6_12525</name>
</gene>
<dbReference type="InterPro" id="IPR038765">
    <property type="entry name" value="Papain-like_cys_pep_sf"/>
</dbReference>
<organism evidence="2 3">
    <name type="scientific">Georgenia deserti</name>
    <dbReference type="NCBI Taxonomy" id="2093781"/>
    <lineage>
        <taxon>Bacteria</taxon>
        <taxon>Bacillati</taxon>
        <taxon>Actinomycetota</taxon>
        <taxon>Actinomycetes</taxon>
        <taxon>Micrococcales</taxon>
        <taxon>Bogoriellaceae</taxon>
        <taxon>Georgenia</taxon>
    </lineage>
</organism>
<dbReference type="SUPFAM" id="SSF54001">
    <property type="entry name" value="Cysteine proteinases"/>
    <property type="match status" value="1"/>
</dbReference>
<protein>
    <submittedName>
        <fullName evidence="2">Transglutaminase-like domain-containing protein</fullName>
    </submittedName>
</protein>
<name>A0ABW4L5C5_9MICO</name>
<keyword evidence="3" id="KW-1185">Reference proteome</keyword>
<dbReference type="EMBL" id="JBHUEE010000006">
    <property type="protein sequence ID" value="MFD1718665.1"/>
    <property type="molecule type" value="Genomic_DNA"/>
</dbReference>